<feature type="domain" description="TLDc" evidence="1">
    <location>
        <begin position="94"/>
        <end position="259"/>
    </location>
</feature>
<dbReference type="AlphaFoldDB" id="A0A8J8NY84"/>
<name>A0A8J8NY84_HALGN</name>
<protein>
    <recommendedName>
        <fullName evidence="1">TLDc domain-containing protein</fullName>
    </recommendedName>
</protein>
<organism evidence="2 3">
    <name type="scientific">Halteria grandinella</name>
    <dbReference type="NCBI Taxonomy" id="5974"/>
    <lineage>
        <taxon>Eukaryota</taxon>
        <taxon>Sar</taxon>
        <taxon>Alveolata</taxon>
        <taxon>Ciliophora</taxon>
        <taxon>Intramacronucleata</taxon>
        <taxon>Spirotrichea</taxon>
        <taxon>Stichotrichia</taxon>
        <taxon>Sporadotrichida</taxon>
        <taxon>Halteriidae</taxon>
        <taxon>Halteria</taxon>
    </lineage>
</organism>
<accession>A0A8J8NY84</accession>
<gene>
    <name evidence="2" type="ORF">FGO68_gene7824</name>
</gene>
<evidence type="ECO:0000313" key="2">
    <source>
        <dbReference type="EMBL" id="TNV82829.1"/>
    </source>
</evidence>
<reference evidence="2" key="1">
    <citation type="submission" date="2019-06" db="EMBL/GenBank/DDBJ databases">
        <authorList>
            <person name="Zheng W."/>
        </authorList>
    </citation>
    <scope>NUCLEOTIDE SEQUENCE</scope>
    <source>
        <strain evidence="2">QDHG01</strain>
    </source>
</reference>
<dbReference type="EMBL" id="RRYP01004477">
    <property type="protein sequence ID" value="TNV82829.1"/>
    <property type="molecule type" value="Genomic_DNA"/>
</dbReference>
<dbReference type="OrthoDB" id="6142220at2759"/>
<dbReference type="InterPro" id="IPR006571">
    <property type="entry name" value="TLDc_dom"/>
</dbReference>
<dbReference type="Proteomes" id="UP000785679">
    <property type="component" value="Unassembled WGS sequence"/>
</dbReference>
<evidence type="ECO:0000313" key="3">
    <source>
        <dbReference type="Proteomes" id="UP000785679"/>
    </source>
</evidence>
<dbReference type="Pfam" id="PF07534">
    <property type="entry name" value="TLD"/>
    <property type="match status" value="1"/>
</dbReference>
<dbReference type="PROSITE" id="PS51886">
    <property type="entry name" value="TLDC"/>
    <property type="match status" value="1"/>
</dbReference>
<proteinExistence type="predicted"/>
<evidence type="ECO:0000259" key="1">
    <source>
        <dbReference type="PROSITE" id="PS51886"/>
    </source>
</evidence>
<sequence>MKRLDEHKLAFEQIQDKKIADCISQQRANIKDDIPIKVGAGAMQVSISSSVGTSVSQKGGKQIGSSPKDIASIQQQVQALSISPPTGLFADSFILIDDAKRSTMVGYFAKIGKQKFTVSLLYRATRDGFGQGDFHRTCDNQGPTITIIQTTTDHVIGGYTSEHWDSSSGWKRSLDGWLFTITHPHPFTRKKGVELGIKCGCGYGAWFGNVDLGILDNSNRDSGSEVHGGSSYEYGGVNLLDGKGYAWFTTKEIEVYQVI</sequence>
<comment type="caution">
    <text evidence="2">The sequence shown here is derived from an EMBL/GenBank/DDBJ whole genome shotgun (WGS) entry which is preliminary data.</text>
</comment>
<keyword evidence="3" id="KW-1185">Reference proteome</keyword>